<dbReference type="PANTHER" id="PTHR11895:SF76">
    <property type="entry name" value="INDOLEACETAMIDE HYDROLASE"/>
    <property type="match status" value="1"/>
</dbReference>
<reference evidence="3 4" key="1">
    <citation type="submission" date="2024-04" db="EMBL/GenBank/DDBJ databases">
        <title>Draft genome sequence of Pseudophaeobacter arcticus NBRC 116598.</title>
        <authorList>
            <person name="Miyakawa T."/>
            <person name="Kusuya Y."/>
            <person name="Miura T."/>
        </authorList>
    </citation>
    <scope>NUCLEOTIDE SEQUENCE [LARGE SCALE GENOMIC DNA]</scope>
    <source>
        <strain evidence="3 4">SU-CL00105</strain>
    </source>
</reference>
<dbReference type="InterPro" id="IPR036928">
    <property type="entry name" value="AS_sf"/>
</dbReference>
<dbReference type="Gene3D" id="3.90.1300.10">
    <property type="entry name" value="Amidase signature (AS) domain"/>
    <property type="match status" value="1"/>
</dbReference>
<organism evidence="3 4">
    <name type="scientific">Pseudophaeobacter arcticus</name>
    <dbReference type="NCBI Taxonomy" id="385492"/>
    <lineage>
        <taxon>Bacteria</taxon>
        <taxon>Pseudomonadati</taxon>
        <taxon>Pseudomonadota</taxon>
        <taxon>Alphaproteobacteria</taxon>
        <taxon>Rhodobacterales</taxon>
        <taxon>Paracoccaceae</taxon>
        <taxon>Pseudophaeobacter</taxon>
    </lineage>
</organism>
<accession>A0ABQ0AHX2</accession>
<dbReference type="RefSeq" id="WP_353397391.1">
    <property type="nucleotide sequence ID" value="NZ_BAABWU010000002.1"/>
</dbReference>
<proteinExistence type="predicted"/>
<dbReference type="Pfam" id="PF01425">
    <property type="entry name" value="Amidase"/>
    <property type="match status" value="1"/>
</dbReference>
<dbReference type="EMBL" id="BAABWU010000002">
    <property type="protein sequence ID" value="GAA6195472.1"/>
    <property type="molecule type" value="Genomic_DNA"/>
</dbReference>
<dbReference type="InterPro" id="IPR000120">
    <property type="entry name" value="Amidase"/>
</dbReference>
<dbReference type="PANTHER" id="PTHR11895">
    <property type="entry name" value="TRANSAMIDASE"/>
    <property type="match status" value="1"/>
</dbReference>
<evidence type="ECO:0000313" key="3">
    <source>
        <dbReference type="EMBL" id="GAA6195472.1"/>
    </source>
</evidence>
<dbReference type="SUPFAM" id="SSF75304">
    <property type="entry name" value="Amidase signature (AS) enzymes"/>
    <property type="match status" value="1"/>
</dbReference>
<comment type="caution">
    <text evidence="3">The sequence shown here is derived from an EMBL/GenBank/DDBJ whole genome shotgun (WGS) entry which is preliminary data.</text>
</comment>
<evidence type="ECO:0000313" key="4">
    <source>
        <dbReference type="Proteomes" id="UP001441944"/>
    </source>
</evidence>
<evidence type="ECO:0000259" key="2">
    <source>
        <dbReference type="Pfam" id="PF01425"/>
    </source>
</evidence>
<sequence length="481" mass="51710">MYDPFGSALELVTQLRSGALSAVQVMQETLDRIDAVNPQLNAIVALRDRDLLMAEAAAADQAKSRGALHGLPMAIKDLANVKGIASTQGSPMFRDFVPQKDELFVARLRAAGAIFIGKTNTPEFGLGSHTFNPVYGATRNPFDTDRSCGGSSGGAAVALSAGLVALADGSDMMGSLRNPAGWNNVYGFRPTWGMIPSEPTGDLFLHQLATAGPMARSPEDLALLLDVMSGPDPRQPLSRSRETMLPLPEPAPMRIGWLGDWGGAYPMEPGVLETSEKALAHLRNLGHRVETVPAPFSAEQIWESWITLRSFAVAAGLRAFEGQRASLKETAIWELDRGLSFSAQQIQQASDLRSDWQRRATELFQSYDALVLPSAQVWPFALDLDYPRDINGVAMDSYHRWMQVVAPVSLLGLPCLAVPAGFGQTGLPMGVQIFAAQGQDQNLLALGQGYHQASLLPQNAPPPLGRSGGKQNTGHFSGEEN</sequence>
<keyword evidence="4" id="KW-1185">Reference proteome</keyword>
<dbReference type="InterPro" id="IPR023631">
    <property type="entry name" value="Amidase_dom"/>
</dbReference>
<dbReference type="Proteomes" id="UP001441944">
    <property type="component" value="Unassembled WGS sequence"/>
</dbReference>
<evidence type="ECO:0000256" key="1">
    <source>
        <dbReference type="SAM" id="MobiDB-lite"/>
    </source>
</evidence>
<name>A0ABQ0AHX2_9RHOB</name>
<protein>
    <submittedName>
        <fullName evidence="3">Amidase</fullName>
    </submittedName>
</protein>
<dbReference type="NCBIfam" id="NF005686">
    <property type="entry name" value="PRK07486.1"/>
    <property type="match status" value="1"/>
</dbReference>
<feature type="region of interest" description="Disordered" evidence="1">
    <location>
        <begin position="456"/>
        <end position="481"/>
    </location>
</feature>
<feature type="domain" description="Amidase" evidence="2">
    <location>
        <begin position="25"/>
        <end position="444"/>
    </location>
</feature>
<gene>
    <name evidence="3" type="ORF">NBRC116598_09160</name>
</gene>